<name>A0ABD3IVB2_EUCGL</name>
<evidence type="ECO:0000313" key="5">
    <source>
        <dbReference type="Proteomes" id="UP001634007"/>
    </source>
</evidence>
<feature type="chain" id="PRO_5044759592" description="Bifunctional inhibitor/plant lipid transfer protein/seed storage helical domain-containing protein" evidence="2">
    <location>
        <begin position="33"/>
        <end position="131"/>
    </location>
</feature>
<feature type="domain" description="Bifunctional inhibitor/plant lipid transfer protein/seed storage helical" evidence="3">
    <location>
        <begin position="41"/>
        <end position="127"/>
    </location>
</feature>
<evidence type="ECO:0000313" key="4">
    <source>
        <dbReference type="EMBL" id="KAL3718089.1"/>
    </source>
</evidence>
<dbReference type="EMBL" id="JBJKBG010000010">
    <property type="protein sequence ID" value="KAL3718089.1"/>
    <property type="molecule type" value="Genomic_DNA"/>
</dbReference>
<dbReference type="InterPro" id="IPR000528">
    <property type="entry name" value="Plant_nsLTP"/>
</dbReference>
<dbReference type="Pfam" id="PF00234">
    <property type="entry name" value="Tryp_alpha_amyl"/>
    <property type="match status" value="1"/>
</dbReference>
<dbReference type="Gene3D" id="1.10.110.10">
    <property type="entry name" value="Plant lipid-transfer and hydrophobic proteins"/>
    <property type="match status" value="1"/>
</dbReference>
<feature type="signal peptide" evidence="2">
    <location>
        <begin position="1"/>
        <end position="32"/>
    </location>
</feature>
<accession>A0ABD3IVB2</accession>
<dbReference type="PANTHER" id="PTHR33076">
    <property type="entry name" value="NON-SPECIFIC LIPID-TRANSFER PROTEIN 2-RELATED"/>
    <property type="match status" value="1"/>
</dbReference>
<comment type="caution">
    <text evidence="4">The sequence shown here is derived from an EMBL/GenBank/DDBJ whole genome shotgun (WGS) entry which is preliminary data.</text>
</comment>
<evidence type="ECO:0000256" key="1">
    <source>
        <dbReference type="ARBA" id="ARBA00009748"/>
    </source>
</evidence>
<sequence>MGSKTMSDRQNATKVLFFLFIIFTSSTPATYAQDGPRSTTCEEVLSFLTPCGPYARGAAPFPPNEECCSGVNVLANIVSYLVGSKRVFCTCYKDVAPSAGFKPELTQKVVSECGQVINLPTDPNIDCNRIP</sequence>
<proteinExistence type="inferred from homology"/>
<evidence type="ECO:0000256" key="2">
    <source>
        <dbReference type="SAM" id="SignalP"/>
    </source>
</evidence>
<protein>
    <recommendedName>
        <fullName evidence="3">Bifunctional inhibitor/plant lipid transfer protein/seed storage helical domain-containing protein</fullName>
    </recommendedName>
</protein>
<comment type="similarity">
    <text evidence="1">Belongs to the plant LTP family.</text>
</comment>
<dbReference type="Proteomes" id="UP001634007">
    <property type="component" value="Unassembled WGS sequence"/>
</dbReference>
<dbReference type="InterPro" id="IPR016140">
    <property type="entry name" value="Bifunc_inhib/LTP/seed_store"/>
</dbReference>
<dbReference type="SUPFAM" id="SSF47699">
    <property type="entry name" value="Bifunctional inhibitor/lipid-transfer protein/seed storage 2S albumin"/>
    <property type="match status" value="1"/>
</dbReference>
<dbReference type="InterPro" id="IPR036312">
    <property type="entry name" value="Bifun_inhib/LTP/seed_sf"/>
</dbReference>
<evidence type="ECO:0000259" key="3">
    <source>
        <dbReference type="Pfam" id="PF00234"/>
    </source>
</evidence>
<dbReference type="PRINTS" id="PR00382">
    <property type="entry name" value="LIPIDTRNSFER"/>
</dbReference>
<gene>
    <name evidence="4" type="ORF">ACJRO7_003257</name>
</gene>
<reference evidence="4 5" key="1">
    <citation type="submission" date="2024-11" db="EMBL/GenBank/DDBJ databases">
        <title>Chromosome-level genome assembly of Eucalyptus globulus Labill. provides insights into its genome evolution.</title>
        <authorList>
            <person name="Li X."/>
        </authorList>
    </citation>
    <scope>NUCLEOTIDE SEQUENCE [LARGE SCALE GENOMIC DNA]</scope>
    <source>
        <strain evidence="4">CL2024</strain>
        <tissue evidence="4">Fresh tender leaves</tissue>
    </source>
</reference>
<dbReference type="AlphaFoldDB" id="A0ABD3IVB2"/>
<organism evidence="4 5">
    <name type="scientific">Eucalyptus globulus</name>
    <name type="common">Tasmanian blue gum</name>
    <dbReference type="NCBI Taxonomy" id="34317"/>
    <lineage>
        <taxon>Eukaryota</taxon>
        <taxon>Viridiplantae</taxon>
        <taxon>Streptophyta</taxon>
        <taxon>Embryophyta</taxon>
        <taxon>Tracheophyta</taxon>
        <taxon>Spermatophyta</taxon>
        <taxon>Magnoliopsida</taxon>
        <taxon>eudicotyledons</taxon>
        <taxon>Gunneridae</taxon>
        <taxon>Pentapetalae</taxon>
        <taxon>rosids</taxon>
        <taxon>malvids</taxon>
        <taxon>Myrtales</taxon>
        <taxon>Myrtaceae</taxon>
        <taxon>Myrtoideae</taxon>
        <taxon>Eucalypteae</taxon>
        <taxon>Eucalyptus</taxon>
    </lineage>
</organism>
<keyword evidence="2" id="KW-0732">Signal</keyword>
<keyword evidence="5" id="KW-1185">Reference proteome</keyword>